<protein>
    <recommendedName>
        <fullName evidence="3">Peptidase A2 domain-containing protein</fullName>
    </recommendedName>
</protein>
<gene>
    <name evidence="1" type="ORF">AVEN_143559_1</name>
</gene>
<evidence type="ECO:0008006" key="3">
    <source>
        <dbReference type="Google" id="ProtNLM"/>
    </source>
</evidence>
<name>A0A4Y2APS5_ARAVE</name>
<proteinExistence type="predicted"/>
<dbReference type="Proteomes" id="UP000499080">
    <property type="component" value="Unassembled WGS sequence"/>
</dbReference>
<dbReference type="OrthoDB" id="6432042at2759"/>
<accession>A0A4Y2APS5</accession>
<reference evidence="1 2" key="1">
    <citation type="journal article" date="2019" name="Sci. Rep.">
        <title>Orb-weaving spider Araneus ventricosus genome elucidates the spidroin gene catalogue.</title>
        <authorList>
            <person name="Kono N."/>
            <person name="Nakamura H."/>
            <person name="Ohtoshi R."/>
            <person name="Moran D.A.P."/>
            <person name="Shinohara A."/>
            <person name="Yoshida Y."/>
            <person name="Fujiwara M."/>
            <person name="Mori M."/>
            <person name="Tomita M."/>
            <person name="Arakawa K."/>
        </authorList>
    </citation>
    <scope>NUCLEOTIDE SEQUENCE [LARGE SCALE GENOMIC DNA]</scope>
</reference>
<evidence type="ECO:0000313" key="2">
    <source>
        <dbReference type="Proteomes" id="UP000499080"/>
    </source>
</evidence>
<keyword evidence="2" id="KW-1185">Reference proteome</keyword>
<dbReference type="AlphaFoldDB" id="A0A4Y2APS5"/>
<dbReference type="EMBL" id="BGPR01000025">
    <property type="protein sequence ID" value="GBL81226.1"/>
    <property type="molecule type" value="Genomic_DNA"/>
</dbReference>
<sequence length="161" mass="18132">MYTADNDIGNSSGADGDQRAHVTNNNNVYICKKCNRKHRRSECPAFGKQCFFCGNYNHFSVACQMRSVQDVTCITENKETEPYVVLDVQNDFFIDSVSVLDVGKVTVTNEWTKKIQICNHEIDFKLDTGVQISVLPLHIFSTFSSDLKMETTNIVLEAYGG</sequence>
<evidence type="ECO:0000313" key="1">
    <source>
        <dbReference type="EMBL" id="GBL81226.1"/>
    </source>
</evidence>
<dbReference type="Gene3D" id="4.10.60.10">
    <property type="entry name" value="Zinc finger, CCHC-type"/>
    <property type="match status" value="1"/>
</dbReference>
<comment type="caution">
    <text evidence="1">The sequence shown here is derived from an EMBL/GenBank/DDBJ whole genome shotgun (WGS) entry which is preliminary data.</text>
</comment>
<organism evidence="1 2">
    <name type="scientific">Araneus ventricosus</name>
    <name type="common">Orbweaver spider</name>
    <name type="synonym">Epeira ventricosa</name>
    <dbReference type="NCBI Taxonomy" id="182803"/>
    <lineage>
        <taxon>Eukaryota</taxon>
        <taxon>Metazoa</taxon>
        <taxon>Ecdysozoa</taxon>
        <taxon>Arthropoda</taxon>
        <taxon>Chelicerata</taxon>
        <taxon>Arachnida</taxon>
        <taxon>Araneae</taxon>
        <taxon>Araneomorphae</taxon>
        <taxon>Entelegynae</taxon>
        <taxon>Araneoidea</taxon>
        <taxon>Araneidae</taxon>
        <taxon>Araneus</taxon>
    </lineage>
</organism>